<comment type="subcellular location">
    <subcellularLocation>
        <location evidence="1">Membrane</location>
        <topology evidence="1">Multi-pass membrane protein</topology>
    </subcellularLocation>
</comment>
<evidence type="ECO:0000313" key="8">
    <source>
        <dbReference type="Proteomes" id="UP000309673"/>
    </source>
</evidence>
<dbReference type="InterPro" id="IPR017501">
    <property type="entry name" value="Phage_infect_YhgE_C"/>
</dbReference>
<dbReference type="SUPFAM" id="SSF58104">
    <property type="entry name" value="Methyl-accepting chemotaxis protein (MCP) signaling domain"/>
    <property type="match status" value="1"/>
</dbReference>
<organism evidence="7 8">
    <name type="scientific">Cohnella pontilimi</name>
    <dbReference type="NCBI Taxonomy" id="2564100"/>
    <lineage>
        <taxon>Bacteria</taxon>
        <taxon>Bacillati</taxon>
        <taxon>Bacillota</taxon>
        <taxon>Bacilli</taxon>
        <taxon>Bacillales</taxon>
        <taxon>Paenibacillaceae</taxon>
        <taxon>Cohnella</taxon>
    </lineage>
</organism>
<dbReference type="PANTHER" id="PTHR43077:SF5">
    <property type="entry name" value="PHAGE INFECTION PROTEIN"/>
    <property type="match status" value="1"/>
</dbReference>
<evidence type="ECO:0000256" key="4">
    <source>
        <dbReference type="ARBA" id="ARBA00023136"/>
    </source>
</evidence>
<comment type="caution">
    <text evidence="7">The sequence shown here is derived from an EMBL/GenBank/DDBJ whole genome shotgun (WGS) entry which is preliminary data.</text>
</comment>
<dbReference type="GO" id="GO:0016020">
    <property type="term" value="C:membrane"/>
    <property type="evidence" value="ECO:0007669"/>
    <property type="project" value="UniProtKB-SubCell"/>
</dbReference>
<evidence type="ECO:0000256" key="1">
    <source>
        <dbReference type="ARBA" id="ARBA00004141"/>
    </source>
</evidence>
<keyword evidence="4 5" id="KW-0472">Membrane</keyword>
<accession>A0A4U0FDD5</accession>
<dbReference type="InterPro" id="IPR017500">
    <property type="entry name" value="Phage_infect_YhgE_N"/>
</dbReference>
<evidence type="ECO:0000256" key="5">
    <source>
        <dbReference type="SAM" id="Phobius"/>
    </source>
</evidence>
<keyword evidence="2 5" id="KW-0812">Transmembrane</keyword>
<feature type="domain" description="ABC-2 type transporter transmembrane" evidence="6">
    <location>
        <begin position="24"/>
        <end position="151"/>
    </location>
</feature>
<dbReference type="NCBIfam" id="TIGR03061">
    <property type="entry name" value="pip_yhgE_Nterm"/>
    <property type="match status" value="1"/>
</dbReference>
<dbReference type="NCBIfam" id="TIGR03062">
    <property type="entry name" value="pip_yhgE_Cterm"/>
    <property type="match status" value="1"/>
</dbReference>
<feature type="transmembrane region" description="Helical" evidence="5">
    <location>
        <begin position="601"/>
        <end position="620"/>
    </location>
</feature>
<name>A0A4U0FDD5_9BACL</name>
<evidence type="ECO:0000256" key="2">
    <source>
        <dbReference type="ARBA" id="ARBA00022692"/>
    </source>
</evidence>
<dbReference type="OrthoDB" id="9811483at2"/>
<evidence type="ECO:0000313" key="7">
    <source>
        <dbReference type="EMBL" id="TJY42777.1"/>
    </source>
</evidence>
<evidence type="ECO:0000259" key="6">
    <source>
        <dbReference type="Pfam" id="PF12698"/>
    </source>
</evidence>
<gene>
    <name evidence="7" type="ORF">E5161_08010</name>
</gene>
<dbReference type="Gene3D" id="3.40.1710.10">
    <property type="entry name" value="abc type-2 transporter like domain"/>
    <property type="match status" value="1"/>
</dbReference>
<dbReference type="NCBIfam" id="TIGR03057">
    <property type="entry name" value="xxxLxxG_by_4"/>
    <property type="match status" value="2"/>
</dbReference>
<reference evidence="7 8" key="1">
    <citation type="submission" date="2019-04" db="EMBL/GenBank/DDBJ databases">
        <title>Cohnella sp. nov., isolated from soil.</title>
        <authorList>
            <person name="Kim W."/>
        </authorList>
    </citation>
    <scope>NUCLEOTIDE SEQUENCE [LARGE SCALE GENOMIC DNA]</scope>
    <source>
        <strain evidence="7 8">CAU 1483</strain>
    </source>
</reference>
<dbReference type="RefSeq" id="WP_136777196.1">
    <property type="nucleotide sequence ID" value="NZ_SUPK01000003.1"/>
</dbReference>
<feature type="transmembrane region" description="Helical" evidence="5">
    <location>
        <begin position="655"/>
        <end position="677"/>
    </location>
</feature>
<feature type="transmembrane region" description="Helical" evidence="5">
    <location>
        <begin position="542"/>
        <end position="565"/>
    </location>
</feature>
<feature type="transmembrane region" description="Helical" evidence="5">
    <location>
        <begin position="501"/>
        <end position="521"/>
    </location>
</feature>
<dbReference type="Pfam" id="PF12698">
    <property type="entry name" value="ABC2_membrane_3"/>
    <property type="match status" value="2"/>
</dbReference>
<dbReference type="PANTHER" id="PTHR43077">
    <property type="entry name" value="TRANSPORT PERMEASE YVFS-RELATED"/>
    <property type="match status" value="1"/>
</dbReference>
<evidence type="ECO:0000256" key="3">
    <source>
        <dbReference type="ARBA" id="ARBA00022989"/>
    </source>
</evidence>
<proteinExistence type="predicted"/>
<feature type="transmembrane region" description="Helical" evidence="5">
    <location>
        <begin position="571"/>
        <end position="594"/>
    </location>
</feature>
<dbReference type="EMBL" id="SUPK01000003">
    <property type="protein sequence ID" value="TJY42777.1"/>
    <property type="molecule type" value="Genomic_DNA"/>
</dbReference>
<dbReference type="InterPro" id="IPR023908">
    <property type="entry name" value="xxxLxxG_rpt"/>
</dbReference>
<sequence length="690" mass="72208">MSIFAEFRRLSRSRMAMLSVTGLLFIPLLYSGMLIGAFWDPYGKLNELPVAVVNQDAGAVMDGKTVAAGKELTDRLQEEHNFKWAFTNREEAMQGLHDHRYALAFVIPQDFSERTTTLQSDRPEPAQLQYYVDDGWNYLNSKIGSEAANRLKEEVSKSVTKAYAQAVLDSVGQAVDGLKQAGDGAAKLADGAKTANEGAQRLHDNMAKLADGTLSIEQGLNKLKDGSVKVADGAHDTAAGGASLADGLKQLVDAQKKLADGASQSAAGATSLADGADRLRSGTEALAAGAADAHVGSQAAATGSEQLAAGLEQYAKAHGGMKDDAAFQKLLETAKQVAAGTGKLQQGVGQLDEGAKQLAAAQGQAADGAHQLQQGLQTLGGGLEQFGGKLSEASAGASKLATGAGELAAGADKLRDGIGSAGQGFRVVQDGTAKLAGGSQDLAGGLAKLTDGSQELSGKLSDATKDAGTVKNGDKQTDMFADPVSVDEHKLTQVPNYGTGMAPYFLSLGLYVGVLLSTVILPLRDSAGTYKSGLRWYLSKALIFAPVVLLQTVLADTVLLYGLGLKVPHVWAFYVVTAVIALAFMTIIQFFVSLADQIGRFIAVILLTLQLAASAGTYPVELLPGWLQAIHPWMPMSHTIEALRLVIKGAPASDILAPLSVLALYAVVFIGLTLAYFQLAFRHQKAVLAP</sequence>
<dbReference type="InterPro" id="IPR013525">
    <property type="entry name" value="ABC2_TM"/>
</dbReference>
<protein>
    <submittedName>
        <fullName evidence="7">YhgE/Pip domain-containing protein</fullName>
    </submittedName>
</protein>
<dbReference type="Proteomes" id="UP000309673">
    <property type="component" value="Unassembled WGS sequence"/>
</dbReference>
<dbReference type="GO" id="GO:0140359">
    <property type="term" value="F:ABC-type transporter activity"/>
    <property type="evidence" value="ECO:0007669"/>
    <property type="project" value="InterPro"/>
</dbReference>
<dbReference type="AlphaFoldDB" id="A0A4U0FDD5"/>
<dbReference type="InterPro" id="IPR051328">
    <property type="entry name" value="T7SS_ABC-Transporter"/>
</dbReference>
<keyword evidence="8" id="KW-1185">Reference proteome</keyword>
<keyword evidence="3 5" id="KW-1133">Transmembrane helix</keyword>
<feature type="domain" description="ABC-2 type transporter transmembrane" evidence="6">
    <location>
        <begin position="473"/>
        <end position="674"/>
    </location>
</feature>